<dbReference type="AlphaFoldDB" id="V6LID6"/>
<dbReference type="InterPro" id="IPR025252">
    <property type="entry name" value="DUF4200"/>
</dbReference>
<evidence type="ECO:0000256" key="2">
    <source>
        <dbReference type="SAM" id="MobiDB-lite"/>
    </source>
</evidence>
<evidence type="ECO:0000259" key="3">
    <source>
        <dbReference type="Pfam" id="PF13863"/>
    </source>
</evidence>
<dbReference type="Proteomes" id="UP000018208">
    <property type="component" value="Unassembled WGS sequence"/>
</dbReference>
<dbReference type="EMBL" id="AUWU02000003">
    <property type="protein sequence ID" value="KAH0575603.1"/>
    <property type="molecule type" value="Genomic_DNA"/>
</dbReference>
<evidence type="ECO:0000313" key="6">
    <source>
        <dbReference type="Proteomes" id="UP000018208"/>
    </source>
</evidence>
<dbReference type="GO" id="GO:0005856">
    <property type="term" value="C:cytoskeleton"/>
    <property type="evidence" value="ECO:0007669"/>
    <property type="project" value="UniProtKB-ARBA"/>
</dbReference>
<dbReference type="InterPro" id="IPR051147">
    <property type="entry name" value="CFAP_domain-containing"/>
</dbReference>
<dbReference type="EMBL" id="KI546129">
    <property type="protein sequence ID" value="EST44078.1"/>
    <property type="molecule type" value="Genomic_DNA"/>
</dbReference>
<reference evidence="4 5" key="1">
    <citation type="journal article" date="2014" name="PLoS Genet.">
        <title>The Genome of Spironucleus salmonicida Highlights a Fish Pathogen Adapted to Fluctuating Environments.</title>
        <authorList>
            <person name="Xu F."/>
            <person name="Jerlstrom-Hultqvist J."/>
            <person name="Einarsson E."/>
            <person name="Astvaldsson A."/>
            <person name="Svard S.G."/>
            <person name="Andersson J.O."/>
        </authorList>
    </citation>
    <scope>NUCLEOTIDE SEQUENCE</scope>
    <source>
        <strain evidence="5">ATCC 50377</strain>
    </source>
</reference>
<gene>
    <name evidence="4" type="ORF">SS50377_16147</name>
    <name evidence="5" type="ORF">SS50377_23243</name>
</gene>
<evidence type="ECO:0000313" key="5">
    <source>
        <dbReference type="EMBL" id="KAH0575603.1"/>
    </source>
</evidence>
<protein>
    <recommendedName>
        <fullName evidence="3">DUF4200 domain-containing protein</fullName>
    </recommendedName>
</protein>
<sequence length="320" mass="37726">MSTNFTQSSRINVEQKLNQSIREKFTNAEELNYESETTILLRKNKQIQESQHQLDERRERYKQEIDGLNDRQNLILRQKQELEQAKKRFERFTKENEEKRRSALTQMHEERDQENKLRSVLRSLTQIQASMSARERCLKHQIQSMKIYEEFLINVVSNSEEFPTADSILQRFQNLKQTRDDLIAKLQFNQQMQEVNRQDDLDSLQQKQQQQVNLQANASKVIAEIDKNSQVSKLQLQGSGQEIAMEKKKIDVGEIVLGIDNLYNRVKEISALSGEDSRREPKFRDQDQAMRFKVKIISDVIGDLAVMELFCMAKDMIPRK</sequence>
<dbReference type="Pfam" id="PF13863">
    <property type="entry name" value="DUF4200"/>
    <property type="match status" value="1"/>
</dbReference>
<feature type="domain" description="DUF4200" evidence="3">
    <location>
        <begin position="40"/>
        <end position="157"/>
    </location>
</feature>
<dbReference type="PANTHER" id="PTHR21683">
    <property type="entry name" value="COILED-COIL DOMAIN-CONTAINING PROTEIN 42 LIKE-2-LIKE-RELATED"/>
    <property type="match status" value="1"/>
</dbReference>
<feature type="region of interest" description="Disordered" evidence="2">
    <location>
        <begin position="93"/>
        <end position="115"/>
    </location>
</feature>
<reference evidence="5" key="2">
    <citation type="submission" date="2020-12" db="EMBL/GenBank/DDBJ databases">
        <title>New Spironucleus salmonicida genome in near-complete chromosomes.</title>
        <authorList>
            <person name="Xu F."/>
            <person name="Kurt Z."/>
            <person name="Jimenez-Gonzalez A."/>
            <person name="Astvaldsson A."/>
            <person name="Andersson J.O."/>
            <person name="Svard S.G."/>
        </authorList>
    </citation>
    <scope>NUCLEOTIDE SEQUENCE</scope>
    <source>
        <strain evidence="5">ATCC 50377</strain>
    </source>
</reference>
<proteinExistence type="predicted"/>
<name>V6LID6_9EUKA</name>
<evidence type="ECO:0000256" key="1">
    <source>
        <dbReference type="ARBA" id="ARBA00023054"/>
    </source>
</evidence>
<dbReference type="OrthoDB" id="10264298at2759"/>
<organism evidence="4">
    <name type="scientific">Spironucleus salmonicida</name>
    <dbReference type="NCBI Taxonomy" id="348837"/>
    <lineage>
        <taxon>Eukaryota</taxon>
        <taxon>Metamonada</taxon>
        <taxon>Diplomonadida</taxon>
        <taxon>Hexamitidae</taxon>
        <taxon>Hexamitinae</taxon>
        <taxon>Spironucleus</taxon>
    </lineage>
</organism>
<accession>V6LID6</accession>
<keyword evidence="6" id="KW-1185">Reference proteome</keyword>
<evidence type="ECO:0000313" key="4">
    <source>
        <dbReference type="EMBL" id="EST44078.1"/>
    </source>
</evidence>
<dbReference type="VEuPathDB" id="GiardiaDB:SS50377_23243"/>
<dbReference type="PANTHER" id="PTHR21683:SF2">
    <property type="entry name" value="COILED-COIL DOMAIN-CONTAINING PROTEIN 42 LIKE-2-LIKE"/>
    <property type="match status" value="1"/>
</dbReference>
<keyword evidence="1" id="KW-0175">Coiled coil</keyword>